<feature type="non-terminal residue" evidence="1">
    <location>
        <position position="94"/>
    </location>
</feature>
<evidence type="ECO:0000313" key="1">
    <source>
        <dbReference type="EMBL" id="SVD53637.1"/>
    </source>
</evidence>
<reference evidence="1" key="1">
    <citation type="submission" date="2018-05" db="EMBL/GenBank/DDBJ databases">
        <authorList>
            <person name="Lanie J.A."/>
            <person name="Ng W.-L."/>
            <person name="Kazmierczak K.M."/>
            <person name="Andrzejewski T.M."/>
            <person name="Davidsen T.M."/>
            <person name="Wayne K.J."/>
            <person name="Tettelin H."/>
            <person name="Glass J.I."/>
            <person name="Rusch D."/>
            <person name="Podicherti R."/>
            <person name="Tsui H.-C.T."/>
            <person name="Winkler M.E."/>
        </authorList>
    </citation>
    <scope>NUCLEOTIDE SEQUENCE</scope>
</reference>
<dbReference type="AlphaFoldDB" id="A0A382W4D6"/>
<sequence>MPIVILFVGFVVYVIVTRIGDRTKAADKAGREREKYDQQESEAAKHGFRWMGGAPVEGSVFNGLRDHSLLAHQGDRDLADGTVVDLRQYDWFTV</sequence>
<dbReference type="EMBL" id="UINC01156935">
    <property type="protein sequence ID" value="SVD53637.1"/>
    <property type="molecule type" value="Genomic_DNA"/>
</dbReference>
<proteinExistence type="predicted"/>
<gene>
    <name evidence="1" type="ORF">METZ01_LOCUS406491</name>
</gene>
<protein>
    <submittedName>
        <fullName evidence="1">Uncharacterized protein</fullName>
    </submittedName>
</protein>
<name>A0A382W4D6_9ZZZZ</name>
<accession>A0A382W4D6</accession>
<organism evidence="1">
    <name type="scientific">marine metagenome</name>
    <dbReference type="NCBI Taxonomy" id="408172"/>
    <lineage>
        <taxon>unclassified sequences</taxon>
        <taxon>metagenomes</taxon>
        <taxon>ecological metagenomes</taxon>
    </lineage>
</organism>